<accession>A0A1H8PJK4</accession>
<dbReference type="Pfam" id="PF26264">
    <property type="entry name" value="Halo_Hfq_like"/>
    <property type="match status" value="1"/>
</dbReference>
<reference evidence="2" key="1">
    <citation type="submission" date="2016-10" db="EMBL/GenBank/DDBJ databases">
        <authorList>
            <person name="Varghese N."/>
            <person name="Submissions S."/>
        </authorList>
    </citation>
    <scope>NUCLEOTIDE SEQUENCE [LARGE SCALE GENOMIC DNA]</scope>
    <source>
        <strain evidence="2">CGMCC 1.10121</strain>
    </source>
</reference>
<dbReference type="Proteomes" id="UP000199126">
    <property type="component" value="Unassembled WGS sequence"/>
</dbReference>
<dbReference type="AlphaFoldDB" id="A0A1H8PJK4"/>
<keyword evidence="2" id="KW-1185">Reference proteome</keyword>
<organism evidence="1 2">
    <name type="scientific">Halogranum amylolyticum</name>
    <dbReference type="NCBI Taxonomy" id="660520"/>
    <lineage>
        <taxon>Archaea</taxon>
        <taxon>Methanobacteriati</taxon>
        <taxon>Methanobacteriota</taxon>
        <taxon>Stenosarchaea group</taxon>
        <taxon>Halobacteria</taxon>
        <taxon>Halobacteriales</taxon>
        <taxon>Haloferacaceae</taxon>
    </lineage>
</organism>
<dbReference type="EMBL" id="FODV01000002">
    <property type="protein sequence ID" value="SEO42209.1"/>
    <property type="molecule type" value="Genomic_DNA"/>
</dbReference>
<sequence>MVVSTDSLWEYLTELLEQEYREAVVYVDAEREAVLHEGPARVLATGWVELPSGRLLSPAAVHHIDTE</sequence>
<dbReference type="InterPro" id="IPR058967">
    <property type="entry name" value="Hfq-like"/>
</dbReference>
<protein>
    <submittedName>
        <fullName evidence="1">Uncharacterized protein</fullName>
    </submittedName>
</protein>
<dbReference type="RefSeq" id="WP_170864709.1">
    <property type="nucleotide sequence ID" value="NZ_FODV01000002.1"/>
</dbReference>
<name>A0A1H8PJK4_9EURY</name>
<dbReference type="OrthoDB" id="204633at2157"/>
<gene>
    <name evidence="1" type="ORF">SAMN04487948_102351</name>
</gene>
<evidence type="ECO:0000313" key="1">
    <source>
        <dbReference type="EMBL" id="SEO42209.1"/>
    </source>
</evidence>
<proteinExistence type="predicted"/>
<evidence type="ECO:0000313" key="2">
    <source>
        <dbReference type="Proteomes" id="UP000199126"/>
    </source>
</evidence>